<dbReference type="Gene3D" id="3.40.640.10">
    <property type="entry name" value="Type I PLP-dependent aspartate aminotransferase-like (Major domain)"/>
    <property type="match status" value="1"/>
</dbReference>
<evidence type="ECO:0000313" key="7">
    <source>
        <dbReference type="EMBL" id="QDT74313.1"/>
    </source>
</evidence>
<dbReference type="FunFam" id="3.40.640.10:FF:000030">
    <property type="entry name" value="Low-specificity L-threonine aldolase"/>
    <property type="match status" value="1"/>
</dbReference>
<keyword evidence="3" id="KW-0663">Pyridoxal phosphate</keyword>
<evidence type="ECO:0000256" key="4">
    <source>
        <dbReference type="ARBA" id="ARBA00023239"/>
    </source>
</evidence>
<dbReference type="Pfam" id="PF01212">
    <property type="entry name" value="Beta_elim_lyase"/>
    <property type="match status" value="1"/>
</dbReference>
<dbReference type="InterPro" id="IPR023603">
    <property type="entry name" value="Low_specificity_L-TA-like"/>
</dbReference>
<gene>
    <name evidence="7" type="primary">ltaA</name>
    <name evidence="7" type="ORF">I41_35080</name>
</gene>
<dbReference type="KEGG" id="llh:I41_35080"/>
<dbReference type="PANTHER" id="PTHR48097">
    <property type="entry name" value="L-THREONINE ALDOLASE-RELATED"/>
    <property type="match status" value="1"/>
</dbReference>
<dbReference type="NCBIfam" id="NF041359">
    <property type="entry name" value="GntG_guanitoxin"/>
    <property type="match status" value="1"/>
</dbReference>
<dbReference type="GO" id="GO:0005829">
    <property type="term" value="C:cytosol"/>
    <property type="evidence" value="ECO:0007669"/>
    <property type="project" value="TreeGrafter"/>
</dbReference>
<comment type="cofactor">
    <cofactor evidence="1">
        <name>pyridoxal 5'-phosphate</name>
        <dbReference type="ChEBI" id="CHEBI:597326"/>
    </cofactor>
</comment>
<dbReference type="AlphaFoldDB" id="A0A517U135"/>
<evidence type="ECO:0000256" key="5">
    <source>
        <dbReference type="PIRSR" id="PIRSR017617-1"/>
    </source>
</evidence>
<dbReference type="Gene3D" id="3.90.1150.10">
    <property type="entry name" value="Aspartate Aminotransferase, domain 1"/>
    <property type="match status" value="1"/>
</dbReference>
<dbReference type="Proteomes" id="UP000317909">
    <property type="component" value="Chromosome"/>
</dbReference>
<feature type="domain" description="Aromatic amino acid beta-eliminating lyase/threonine aldolase" evidence="6">
    <location>
        <begin position="3"/>
        <end position="285"/>
    </location>
</feature>
<proteinExistence type="inferred from homology"/>
<organism evidence="7 8">
    <name type="scientific">Lacipirellula limnantheis</name>
    <dbReference type="NCBI Taxonomy" id="2528024"/>
    <lineage>
        <taxon>Bacteria</taxon>
        <taxon>Pseudomonadati</taxon>
        <taxon>Planctomycetota</taxon>
        <taxon>Planctomycetia</taxon>
        <taxon>Pirellulales</taxon>
        <taxon>Lacipirellulaceae</taxon>
        <taxon>Lacipirellula</taxon>
    </lineage>
</organism>
<keyword evidence="8" id="KW-1185">Reference proteome</keyword>
<dbReference type="FunFam" id="3.90.1150.10:FF:000041">
    <property type="entry name" value="Low-specificity L-threonine aldolase"/>
    <property type="match status" value="1"/>
</dbReference>
<dbReference type="OrthoDB" id="9774495at2"/>
<dbReference type="PIRSF" id="PIRSF017617">
    <property type="entry name" value="Thr_aldolase"/>
    <property type="match status" value="1"/>
</dbReference>
<dbReference type="RefSeq" id="WP_145434076.1">
    <property type="nucleotide sequence ID" value="NZ_CP036339.1"/>
</dbReference>
<dbReference type="EMBL" id="CP036339">
    <property type="protein sequence ID" value="QDT74313.1"/>
    <property type="molecule type" value="Genomic_DNA"/>
</dbReference>
<dbReference type="EC" id="4.1.2.49" evidence="7"/>
<evidence type="ECO:0000256" key="3">
    <source>
        <dbReference type="ARBA" id="ARBA00022898"/>
    </source>
</evidence>
<dbReference type="InterPro" id="IPR015422">
    <property type="entry name" value="PyrdxlP-dep_Trfase_small"/>
</dbReference>
<dbReference type="InterPro" id="IPR015424">
    <property type="entry name" value="PyrdxlP-dep_Trfase"/>
</dbReference>
<dbReference type="InterPro" id="IPR001597">
    <property type="entry name" value="ArAA_b-elim_lyase/Thr_aldolase"/>
</dbReference>
<evidence type="ECO:0000313" key="8">
    <source>
        <dbReference type="Proteomes" id="UP000317909"/>
    </source>
</evidence>
<dbReference type="InterPro" id="IPR015421">
    <property type="entry name" value="PyrdxlP-dep_Trfase_major"/>
</dbReference>
<dbReference type="GO" id="GO:0006567">
    <property type="term" value="P:L-threonine catabolic process"/>
    <property type="evidence" value="ECO:0007669"/>
    <property type="project" value="TreeGrafter"/>
</dbReference>
<dbReference type="SUPFAM" id="SSF53383">
    <property type="entry name" value="PLP-dependent transferases"/>
    <property type="match status" value="1"/>
</dbReference>
<dbReference type="GO" id="GO:0008732">
    <property type="term" value="F:L-allo-threonine aldolase activity"/>
    <property type="evidence" value="ECO:0007669"/>
    <property type="project" value="UniProtKB-EC"/>
</dbReference>
<dbReference type="PANTHER" id="PTHR48097:SF9">
    <property type="entry name" value="L-THREONINE ALDOLASE"/>
    <property type="match status" value="1"/>
</dbReference>
<comment type="similarity">
    <text evidence="2">Belongs to the threonine aldolase family.</text>
</comment>
<feature type="modified residue" description="N6-(pyridoxal phosphate)lysine" evidence="5">
    <location>
        <position position="199"/>
    </location>
</feature>
<name>A0A517U135_9BACT</name>
<evidence type="ECO:0000256" key="2">
    <source>
        <dbReference type="ARBA" id="ARBA00006966"/>
    </source>
</evidence>
<dbReference type="GO" id="GO:0006545">
    <property type="term" value="P:glycine biosynthetic process"/>
    <property type="evidence" value="ECO:0007669"/>
    <property type="project" value="TreeGrafter"/>
</dbReference>
<protein>
    <submittedName>
        <fullName evidence="7">L-allo-threonine aldolase</fullName>
        <ecNumber evidence="7">4.1.2.49</ecNumber>
    </submittedName>
</protein>
<accession>A0A517U135</accession>
<evidence type="ECO:0000256" key="1">
    <source>
        <dbReference type="ARBA" id="ARBA00001933"/>
    </source>
</evidence>
<keyword evidence="4 7" id="KW-0456">Lyase</keyword>
<evidence type="ECO:0000259" key="6">
    <source>
        <dbReference type="Pfam" id="PF01212"/>
    </source>
</evidence>
<reference evidence="7 8" key="1">
    <citation type="submission" date="2019-02" db="EMBL/GenBank/DDBJ databases">
        <title>Deep-cultivation of Planctomycetes and their phenomic and genomic characterization uncovers novel biology.</title>
        <authorList>
            <person name="Wiegand S."/>
            <person name="Jogler M."/>
            <person name="Boedeker C."/>
            <person name="Pinto D."/>
            <person name="Vollmers J."/>
            <person name="Rivas-Marin E."/>
            <person name="Kohn T."/>
            <person name="Peeters S.H."/>
            <person name="Heuer A."/>
            <person name="Rast P."/>
            <person name="Oberbeckmann S."/>
            <person name="Bunk B."/>
            <person name="Jeske O."/>
            <person name="Meyerdierks A."/>
            <person name="Storesund J.E."/>
            <person name="Kallscheuer N."/>
            <person name="Luecker S."/>
            <person name="Lage O.M."/>
            <person name="Pohl T."/>
            <person name="Merkel B.J."/>
            <person name="Hornburger P."/>
            <person name="Mueller R.-W."/>
            <person name="Bruemmer F."/>
            <person name="Labrenz M."/>
            <person name="Spormann A.M."/>
            <person name="Op den Camp H."/>
            <person name="Overmann J."/>
            <person name="Amann R."/>
            <person name="Jetten M.S.M."/>
            <person name="Mascher T."/>
            <person name="Medema M.H."/>
            <person name="Devos D.P."/>
            <person name="Kaster A.-K."/>
            <person name="Ovreas L."/>
            <person name="Rohde M."/>
            <person name="Galperin M.Y."/>
            <person name="Jogler C."/>
        </authorList>
    </citation>
    <scope>NUCLEOTIDE SEQUENCE [LARGE SCALE GENOMIC DNA]</scope>
    <source>
        <strain evidence="7 8">I41</strain>
    </source>
</reference>
<sequence>MIDLRSDTLTRPTPGMRAAIGAAEVGDDVFGEDPTVRRLEEQTADLLGKEAALFVPSGTMGNQLGVRVHCTAGDEFLCEAECHILNQEQAASAQFFGVYGRGIAAEGHLLTVGHLEDKIRPDDVHYARTRMVCLENTHNRGGGRVLPFAEVEKISAWAAACGLARHLDGARLFNAVVAGGIAAREWASLFDTVSVCFSKGLGAPVGSALVGTRDHIKRARRLRKALGGGWRQAGLLAAAASYALDHHIERLAEDHANAQILADAIRQSDSLRLVPPQVDTNIVIFEVEPSLGTAAEFCKKLGEQNVGMFPFGKYRVRAVTHLDVTAEQVTRAAEILLELSE</sequence>